<dbReference type="PANTHER" id="PTHR47234">
    <property type="match status" value="1"/>
</dbReference>
<name>A0ABX2P5L3_9PROT</name>
<dbReference type="RefSeq" id="WP_267310236.1">
    <property type="nucleotide sequence ID" value="NZ_JABXXV010000005.1"/>
</dbReference>
<keyword evidence="4" id="KW-0798">TonB box</keyword>
<comment type="caution">
    <text evidence="9">The sequence shown here is derived from an EMBL/GenBank/DDBJ whole genome shotgun (WGS) entry which is preliminary data.</text>
</comment>
<dbReference type="EMBL" id="JABXXV010000005">
    <property type="protein sequence ID" value="NVN47214.1"/>
    <property type="molecule type" value="Genomic_DNA"/>
</dbReference>
<evidence type="ECO:0000256" key="3">
    <source>
        <dbReference type="ARBA" id="ARBA00023237"/>
    </source>
</evidence>
<evidence type="ECO:0000313" key="10">
    <source>
        <dbReference type="Proteomes" id="UP001516351"/>
    </source>
</evidence>
<organism evidence="9 10">
    <name type="scientific">Asaia spathodeae</name>
    <dbReference type="NCBI Taxonomy" id="657016"/>
    <lineage>
        <taxon>Bacteria</taxon>
        <taxon>Pseudomonadati</taxon>
        <taxon>Pseudomonadota</taxon>
        <taxon>Alphaproteobacteria</taxon>
        <taxon>Acetobacterales</taxon>
        <taxon>Acetobacteraceae</taxon>
        <taxon>Asaia</taxon>
    </lineage>
</organism>
<dbReference type="Gene3D" id="2.170.130.10">
    <property type="entry name" value="TonB-dependent receptor, plug domain"/>
    <property type="match status" value="1"/>
</dbReference>
<feature type="signal peptide" evidence="6">
    <location>
        <begin position="1"/>
        <end position="37"/>
    </location>
</feature>
<dbReference type="SUPFAM" id="SSF56935">
    <property type="entry name" value="Porins"/>
    <property type="match status" value="1"/>
</dbReference>
<dbReference type="InterPro" id="IPR012910">
    <property type="entry name" value="Plug_dom"/>
</dbReference>
<comment type="similarity">
    <text evidence="4">Belongs to the TonB-dependent receptor family.</text>
</comment>
<feature type="region of interest" description="Disordered" evidence="5">
    <location>
        <begin position="40"/>
        <end position="63"/>
    </location>
</feature>
<proteinExistence type="inferred from homology"/>
<feature type="domain" description="TonB-dependent receptor-like beta-barrel" evidence="7">
    <location>
        <begin position="492"/>
        <end position="1048"/>
    </location>
</feature>
<evidence type="ECO:0000259" key="7">
    <source>
        <dbReference type="Pfam" id="PF00593"/>
    </source>
</evidence>
<feature type="chain" id="PRO_5046797055" evidence="6">
    <location>
        <begin position="38"/>
        <end position="1081"/>
    </location>
</feature>
<comment type="subcellular location">
    <subcellularLocation>
        <location evidence="1 4">Cell outer membrane</location>
    </subcellularLocation>
</comment>
<keyword evidence="6" id="KW-0732">Signal</keyword>
<dbReference type="Pfam" id="PF07715">
    <property type="entry name" value="Plug"/>
    <property type="match status" value="1"/>
</dbReference>
<evidence type="ECO:0000256" key="5">
    <source>
        <dbReference type="SAM" id="MobiDB-lite"/>
    </source>
</evidence>
<dbReference type="InterPro" id="IPR000531">
    <property type="entry name" value="Beta-barrel_TonB"/>
</dbReference>
<keyword evidence="3" id="KW-0998">Cell outer membrane</keyword>
<feature type="compositionally biased region" description="Basic residues" evidence="5">
    <location>
        <begin position="44"/>
        <end position="53"/>
    </location>
</feature>
<protein>
    <submittedName>
        <fullName evidence="9">TonB-dependent receptor</fullName>
    </submittedName>
</protein>
<evidence type="ECO:0000256" key="2">
    <source>
        <dbReference type="ARBA" id="ARBA00023136"/>
    </source>
</evidence>
<sequence length="1081" mass="116523">MKLPGHAAILGIHHKKIVTFLVTLLAGSTALSTIAVADTETKHNHLSTKKRNTAHAPHDATKQASDSVAVKAAALSAPVMAPPSGTETLYVTGTRLTQSRLTNVMAGSTLSADQLQRRGYLDLGLALLRENPAVSVGDNSPLGTQSAFGAGQSFVSLLNLGSQRTLTLVDGMRMGGGATASIYGVGPGSEVDISALPTSLIKSIDTRLGGAGAAYGADAVAGVINYELDDHYKGVSLNAQGDWSQKLDNAAEKIAFKAGTGFDHDRGGLVFDLEYRNQAGMLASDRPDSFGENAVIYHRAALGQNSPYTFVLGPGTRYIQNSLTGMPTLTGNYGDLPVYGGLYGATYAGLADAGIASANGTPLVFSQNGQSLVPFNSGTLLKGDNALGIGGDGLALRNYIQMRTPSDRLNLTLLGHYDLTDHLHATWQGWYARGSSSNQVNNGTFSSAAFNDALTPNSNGPLSSSYFTEGVVNGPLALSTDNPYLTSAESSTIKNALAANGLPTDQFYLNRLNQDLDTGYYRTTLQMFRFQGGLHGDFRALNRNFKWKIKGEYTRYTNVTTQPSLVIPNLVNALNAVRAADGTIECAPGYESAPIATRSAVCAPLNPFGYNQMSQAARDYVTAISRSSNRNTQRDLQAEISSTVFRLPAGDIRWDLGYEHRREAYHFSPGTYLSGWEQADGTVLQYGNDAVIPATGGAYHTHEGFGELDVPLVSPGMHVPGIYHLSLTANGRLTYNSITGAYWTYMAGASWWPMRDFGLSGNYAVSVRNPSVGELYSPRSTTYESGTDPCSSASITSGPNPALRAANCAKAGLPRNFTSNFESYSLPGSTGGNAHLRNEHSRSFTGSLEFRPHFIRGFDMKASFVDVKVADAITYLSASNLLAACYDSADYDSNPFCSTFKRNPSGQITSFQSGYYNIASYETQALQTTLDYILPLRRLGLSDNFGTVDLQGNYVHYLKSQQRYLSTTYLLAGSTASPKDNFTLNTTWQRGALTAQWQTMWYGPSLFMLQVPSTRYEANKRPAFAQFNLSLGYEITKNLSTNFVINNITDALPKDSGIYNLTRYYEALIGRSFQMRIGASF</sequence>
<evidence type="ECO:0000256" key="1">
    <source>
        <dbReference type="ARBA" id="ARBA00004442"/>
    </source>
</evidence>
<dbReference type="InterPro" id="IPR036942">
    <property type="entry name" value="Beta-barrel_TonB_sf"/>
</dbReference>
<evidence type="ECO:0000259" key="8">
    <source>
        <dbReference type="Pfam" id="PF07715"/>
    </source>
</evidence>
<accession>A0ABX2P5L3</accession>
<keyword evidence="2 4" id="KW-0472">Membrane</keyword>
<keyword evidence="10" id="KW-1185">Reference proteome</keyword>
<dbReference type="Gene3D" id="2.40.170.20">
    <property type="entry name" value="TonB-dependent receptor, beta-barrel domain"/>
    <property type="match status" value="1"/>
</dbReference>
<dbReference type="PANTHER" id="PTHR47234:SF2">
    <property type="entry name" value="TONB-DEPENDENT RECEPTOR"/>
    <property type="match status" value="1"/>
</dbReference>
<evidence type="ECO:0000256" key="4">
    <source>
        <dbReference type="RuleBase" id="RU003357"/>
    </source>
</evidence>
<feature type="domain" description="TonB-dependent receptor plug" evidence="8">
    <location>
        <begin position="108"/>
        <end position="223"/>
    </location>
</feature>
<dbReference type="Pfam" id="PF00593">
    <property type="entry name" value="TonB_dep_Rec_b-barrel"/>
    <property type="match status" value="1"/>
</dbReference>
<keyword evidence="9" id="KW-0675">Receptor</keyword>
<reference evidence="9 10" key="1">
    <citation type="submission" date="2020-06" db="EMBL/GenBank/DDBJ databases">
        <title>Synonyms of Asaia species.</title>
        <authorList>
            <person name="Sombolestani A."/>
        </authorList>
    </citation>
    <scope>NUCLEOTIDE SEQUENCE [LARGE SCALE GENOMIC DNA]</scope>
    <source>
        <strain evidence="9 10">LMG 27047</strain>
    </source>
</reference>
<gene>
    <name evidence="9" type="ORF">HW542_10385</name>
</gene>
<evidence type="ECO:0000313" key="9">
    <source>
        <dbReference type="EMBL" id="NVN47214.1"/>
    </source>
</evidence>
<dbReference type="Proteomes" id="UP001516351">
    <property type="component" value="Unassembled WGS sequence"/>
</dbReference>
<evidence type="ECO:0000256" key="6">
    <source>
        <dbReference type="SAM" id="SignalP"/>
    </source>
</evidence>
<dbReference type="InterPro" id="IPR037066">
    <property type="entry name" value="Plug_dom_sf"/>
</dbReference>